<dbReference type="Proteomes" id="UP001311232">
    <property type="component" value="Unassembled WGS sequence"/>
</dbReference>
<reference evidence="2 3" key="1">
    <citation type="submission" date="2021-06" db="EMBL/GenBank/DDBJ databases">
        <authorList>
            <person name="Palmer J.M."/>
        </authorList>
    </citation>
    <scope>NUCLEOTIDE SEQUENCE [LARGE SCALE GENOMIC DNA]</scope>
    <source>
        <strain evidence="2 3">MEX-2019</strain>
        <tissue evidence="2">Muscle</tissue>
    </source>
</reference>
<feature type="region of interest" description="Disordered" evidence="1">
    <location>
        <begin position="18"/>
        <end position="56"/>
    </location>
</feature>
<name>A0AAV9SI64_9TELE</name>
<gene>
    <name evidence="2" type="ORF">CRENBAI_013811</name>
</gene>
<dbReference type="EMBL" id="JAHHUM010000317">
    <property type="protein sequence ID" value="KAK5621104.1"/>
    <property type="molecule type" value="Genomic_DNA"/>
</dbReference>
<keyword evidence="3" id="KW-1185">Reference proteome</keyword>
<organism evidence="2 3">
    <name type="scientific">Crenichthys baileyi</name>
    <name type="common">White River springfish</name>
    <dbReference type="NCBI Taxonomy" id="28760"/>
    <lineage>
        <taxon>Eukaryota</taxon>
        <taxon>Metazoa</taxon>
        <taxon>Chordata</taxon>
        <taxon>Craniata</taxon>
        <taxon>Vertebrata</taxon>
        <taxon>Euteleostomi</taxon>
        <taxon>Actinopterygii</taxon>
        <taxon>Neopterygii</taxon>
        <taxon>Teleostei</taxon>
        <taxon>Neoteleostei</taxon>
        <taxon>Acanthomorphata</taxon>
        <taxon>Ovalentaria</taxon>
        <taxon>Atherinomorphae</taxon>
        <taxon>Cyprinodontiformes</taxon>
        <taxon>Goodeidae</taxon>
        <taxon>Crenichthys</taxon>
    </lineage>
</organism>
<sequence length="122" mass="13675">MFRISGESYFPSLFRAVPGLTNKGLSKPEDPGRDKMGQRFLIGHDGDPAPPSEKQKRAKLAFLLKSIPLWVLLNKKQKKHWRGKNSKKTSHPAGRRTYDLSESPIPPNSELTTAGLNLCLHN</sequence>
<evidence type="ECO:0000256" key="1">
    <source>
        <dbReference type="SAM" id="MobiDB-lite"/>
    </source>
</evidence>
<feature type="compositionally biased region" description="Basic and acidic residues" evidence="1">
    <location>
        <begin position="26"/>
        <end position="47"/>
    </location>
</feature>
<feature type="region of interest" description="Disordered" evidence="1">
    <location>
        <begin position="76"/>
        <end position="116"/>
    </location>
</feature>
<evidence type="ECO:0000313" key="2">
    <source>
        <dbReference type="EMBL" id="KAK5621104.1"/>
    </source>
</evidence>
<proteinExistence type="predicted"/>
<feature type="compositionally biased region" description="Basic residues" evidence="1">
    <location>
        <begin position="76"/>
        <end position="94"/>
    </location>
</feature>
<protein>
    <submittedName>
        <fullName evidence="2">Uncharacterized protein</fullName>
    </submittedName>
</protein>
<dbReference type="AlphaFoldDB" id="A0AAV9SI64"/>
<comment type="caution">
    <text evidence="2">The sequence shown here is derived from an EMBL/GenBank/DDBJ whole genome shotgun (WGS) entry which is preliminary data.</text>
</comment>
<accession>A0AAV9SI64</accession>
<evidence type="ECO:0000313" key="3">
    <source>
        <dbReference type="Proteomes" id="UP001311232"/>
    </source>
</evidence>